<gene>
    <name evidence="1" type="ordered locus">Oter_2377</name>
</gene>
<dbReference type="KEGG" id="ote:Oter_2377"/>
<evidence type="ECO:0000313" key="1">
    <source>
        <dbReference type="EMBL" id="ACB75659.1"/>
    </source>
</evidence>
<dbReference type="Proteomes" id="UP000007013">
    <property type="component" value="Chromosome"/>
</dbReference>
<dbReference type="eggNOG" id="ENOG5030PFV">
    <property type="taxonomic scope" value="Bacteria"/>
</dbReference>
<dbReference type="STRING" id="452637.Oter_2377"/>
<reference evidence="1 2" key="1">
    <citation type="journal article" date="2011" name="J. Bacteriol.">
        <title>Genome sequence of the verrucomicrobium Opitutus terrae PB90-1, an abundant inhabitant of rice paddy soil ecosystems.</title>
        <authorList>
            <person name="van Passel M.W."/>
            <person name="Kant R."/>
            <person name="Palva A."/>
            <person name="Copeland A."/>
            <person name="Lucas S."/>
            <person name="Lapidus A."/>
            <person name="Glavina del Rio T."/>
            <person name="Pitluck S."/>
            <person name="Goltsman E."/>
            <person name="Clum A."/>
            <person name="Sun H."/>
            <person name="Schmutz J."/>
            <person name="Larimer F.W."/>
            <person name="Land M.L."/>
            <person name="Hauser L."/>
            <person name="Kyrpides N."/>
            <person name="Mikhailova N."/>
            <person name="Richardson P.P."/>
            <person name="Janssen P.H."/>
            <person name="de Vos W.M."/>
            <person name="Smidt H."/>
        </authorList>
    </citation>
    <scope>NUCLEOTIDE SEQUENCE [LARGE SCALE GENOMIC DNA]</scope>
    <source>
        <strain evidence="2">DSM 11246 / JCM 15787 / PB90-1</strain>
    </source>
</reference>
<accession>B1ZS60</accession>
<dbReference type="OrthoDB" id="199343at2"/>
<name>B1ZS60_OPITP</name>
<protein>
    <submittedName>
        <fullName evidence="1">Uncharacterized protein</fullName>
    </submittedName>
</protein>
<proteinExistence type="predicted"/>
<sequence>MSIEFGWWNKDPEQGKYQVSASIHGGNIEWTRKQGHHTPWESHVPSEADWDRLIEEAERRVPRRLISPKQFDAIRQLREMR</sequence>
<dbReference type="AlphaFoldDB" id="B1ZS60"/>
<keyword evidence="2" id="KW-1185">Reference proteome</keyword>
<organism evidence="1 2">
    <name type="scientific">Opitutus terrae (strain DSM 11246 / JCM 15787 / PB90-1)</name>
    <dbReference type="NCBI Taxonomy" id="452637"/>
    <lineage>
        <taxon>Bacteria</taxon>
        <taxon>Pseudomonadati</taxon>
        <taxon>Verrucomicrobiota</taxon>
        <taxon>Opitutia</taxon>
        <taxon>Opitutales</taxon>
        <taxon>Opitutaceae</taxon>
        <taxon>Opitutus</taxon>
    </lineage>
</organism>
<evidence type="ECO:0000313" key="2">
    <source>
        <dbReference type="Proteomes" id="UP000007013"/>
    </source>
</evidence>
<dbReference type="EMBL" id="CP001032">
    <property type="protein sequence ID" value="ACB75659.1"/>
    <property type="molecule type" value="Genomic_DNA"/>
</dbReference>
<dbReference type="RefSeq" id="WP_012375196.1">
    <property type="nucleotide sequence ID" value="NC_010571.1"/>
</dbReference>
<dbReference type="HOGENOM" id="CLU_2570465_0_0_0"/>